<dbReference type="CDD" id="cd23509">
    <property type="entry name" value="Gnk2-like"/>
    <property type="match status" value="2"/>
</dbReference>
<dbReference type="Gene3D" id="3.30.430.20">
    <property type="entry name" value="Gnk2 domain, C-X8-C-X2-C motif"/>
    <property type="match status" value="2"/>
</dbReference>
<keyword evidence="9" id="KW-1185">Reference proteome</keyword>
<proteinExistence type="inferred from homology"/>
<dbReference type="EMBL" id="JADCNL010000009">
    <property type="protein sequence ID" value="KAG0466807.1"/>
    <property type="molecule type" value="Genomic_DNA"/>
</dbReference>
<name>A0A835UM77_VANPL</name>
<dbReference type="GO" id="GO:0005576">
    <property type="term" value="C:extracellular region"/>
    <property type="evidence" value="ECO:0007669"/>
    <property type="project" value="UniProtKB-SubCell"/>
</dbReference>
<accession>A0A835UM77</accession>
<feature type="chain" id="PRO_5032445246" description="Gnk2-homologous domain-containing protein" evidence="6">
    <location>
        <begin position="23"/>
        <end position="243"/>
    </location>
</feature>
<reference evidence="8 9" key="1">
    <citation type="journal article" date="2020" name="Nat. Food">
        <title>A phased Vanilla planifolia genome enables genetic improvement of flavour and production.</title>
        <authorList>
            <person name="Hasing T."/>
            <person name="Tang H."/>
            <person name="Brym M."/>
            <person name="Khazi F."/>
            <person name="Huang T."/>
            <person name="Chambers A.H."/>
        </authorList>
    </citation>
    <scope>NUCLEOTIDE SEQUENCE [LARGE SCALE GENOMIC DNA]</scope>
    <source>
        <tissue evidence="8">Leaf</tissue>
    </source>
</reference>
<dbReference type="PROSITE" id="PS51473">
    <property type="entry name" value="GNK2"/>
    <property type="match status" value="2"/>
</dbReference>
<gene>
    <name evidence="8" type="ORF">HPP92_018387</name>
</gene>
<keyword evidence="3 6" id="KW-0732">Signal</keyword>
<feature type="domain" description="Gnk2-homologous" evidence="7">
    <location>
        <begin position="30"/>
        <end position="128"/>
    </location>
</feature>
<evidence type="ECO:0000313" key="9">
    <source>
        <dbReference type="Proteomes" id="UP000636800"/>
    </source>
</evidence>
<comment type="subcellular location">
    <subcellularLocation>
        <location evidence="1">Secreted</location>
    </subcellularLocation>
</comment>
<dbReference type="InterPro" id="IPR038408">
    <property type="entry name" value="GNK2_sf"/>
</dbReference>
<feature type="signal peptide" evidence="6">
    <location>
        <begin position="1"/>
        <end position="22"/>
    </location>
</feature>
<keyword evidence="4" id="KW-0677">Repeat</keyword>
<evidence type="ECO:0000259" key="7">
    <source>
        <dbReference type="PROSITE" id="PS51473"/>
    </source>
</evidence>
<dbReference type="AlphaFoldDB" id="A0A835UM77"/>
<dbReference type="InterPro" id="IPR002902">
    <property type="entry name" value="GNK2"/>
</dbReference>
<evidence type="ECO:0000256" key="1">
    <source>
        <dbReference type="ARBA" id="ARBA00004613"/>
    </source>
</evidence>
<evidence type="ECO:0000256" key="2">
    <source>
        <dbReference type="ARBA" id="ARBA00022525"/>
    </source>
</evidence>
<evidence type="ECO:0000256" key="5">
    <source>
        <dbReference type="ARBA" id="ARBA00038515"/>
    </source>
</evidence>
<evidence type="ECO:0000256" key="6">
    <source>
        <dbReference type="SAM" id="SignalP"/>
    </source>
</evidence>
<dbReference type="OrthoDB" id="9411774at2759"/>
<dbReference type="Proteomes" id="UP000636800">
    <property type="component" value="Unassembled WGS sequence"/>
</dbReference>
<feature type="domain" description="Gnk2-homologous" evidence="7">
    <location>
        <begin position="134"/>
        <end position="239"/>
    </location>
</feature>
<evidence type="ECO:0000256" key="3">
    <source>
        <dbReference type="ARBA" id="ARBA00022729"/>
    </source>
</evidence>
<sequence length="243" mass="25981">MSSLTLVNLLLVVILLAVNCSAATDAGASDVHALLFSTCSTDTAAEPFATDLGELMSLLIREAPAIGFGLGSVGKAHGLAMCRADIKSSICMACIHAANGHLLRRCPSKKEATTWLDHCLVRYSDTQFFGEISDGKKFLAMSNGNSSKASVLDSKVEEIMETLVSRAYLTPLLFATAEVEVEGEGGLFGLVQCTRDLSGGDCKRCLASAMEELPRCCRGKKGGRVVGKNCNLRYEMYPFYDSS</sequence>
<dbReference type="PANTHER" id="PTHR32411:SF43">
    <property type="entry name" value="CYSTEINE-RICH REPEAT SECRETORY PROTEIN 38"/>
    <property type="match status" value="1"/>
</dbReference>
<dbReference type="InterPro" id="IPR050581">
    <property type="entry name" value="CRR_secretory_protein"/>
</dbReference>
<keyword evidence="2" id="KW-0964">Secreted</keyword>
<protein>
    <recommendedName>
        <fullName evidence="7">Gnk2-homologous domain-containing protein</fullName>
    </recommendedName>
</protein>
<dbReference type="Pfam" id="PF01657">
    <property type="entry name" value="Stress-antifung"/>
    <property type="match status" value="2"/>
</dbReference>
<evidence type="ECO:0000256" key="4">
    <source>
        <dbReference type="ARBA" id="ARBA00022737"/>
    </source>
</evidence>
<organism evidence="8 9">
    <name type="scientific">Vanilla planifolia</name>
    <name type="common">Vanilla</name>
    <dbReference type="NCBI Taxonomy" id="51239"/>
    <lineage>
        <taxon>Eukaryota</taxon>
        <taxon>Viridiplantae</taxon>
        <taxon>Streptophyta</taxon>
        <taxon>Embryophyta</taxon>
        <taxon>Tracheophyta</taxon>
        <taxon>Spermatophyta</taxon>
        <taxon>Magnoliopsida</taxon>
        <taxon>Liliopsida</taxon>
        <taxon>Asparagales</taxon>
        <taxon>Orchidaceae</taxon>
        <taxon>Vanilloideae</taxon>
        <taxon>Vanilleae</taxon>
        <taxon>Vanilla</taxon>
    </lineage>
</organism>
<dbReference type="PANTHER" id="PTHR32411">
    <property type="entry name" value="CYSTEINE-RICH REPEAT SECRETORY PROTEIN 38-RELATED"/>
    <property type="match status" value="1"/>
</dbReference>
<evidence type="ECO:0000313" key="8">
    <source>
        <dbReference type="EMBL" id="KAG0466807.1"/>
    </source>
</evidence>
<dbReference type="FunFam" id="3.30.430.20:FF:000002">
    <property type="entry name" value="Cysteine-rich receptor-like protein kinase 10"/>
    <property type="match status" value="1"/>
</dbReference>
<comment type="caution">
    <text evidence="8">The sequence shown here is derived from an EMBL/GenBank/DDBJ whole genome shotgun (WGS) entry which is preliminary data.</text>
</comment>
<comment type="similarity">
    <text evidence="5">Belongs to the cysteine-rich repeat secretory protein family.</text>
</comment>